<evidence type="ECO:0000259" key="2">
    <source>
        <dbReference type="Pfam" id="PF18169"/>
    </source>
</evidence>
<dbReference type="RefSeq" id="WP_098434229.1">
    <property type="nucleotide sequence ID" value="NZ_NTSO01000003.1"/>
</dbReference>
<reference evidence="3 4" key="1">
    <citation type="submission" date="2017-09" db="EMBL/GenBank/DDBJ databases">
        <title>Large-scale bioinformatics analysis of Bacillus genomes uncovers conserved roles of natural products in bacterial physiology.</title>
        <authorList>
            <consortium name="Agbiome Team Llc"/>
            <person name="Bleich R.M."/>
            <person name="Kirk G.J."/>
            <person name="Santa Maria K.C."/>
            <person name="Allen S.E."/>
            <person name="Farag S."/>
            <person name="Shank E.A."/>
            <person name="Bowers A."/>
        </authorList>
    </citation>
    <scope>NUCLEOTIDE SEQUENCE [LARGE SCALE GENOMIC DNA]</scope>
    <source>
        <strain evidence="3 4">AFS020204</strain>
    </source>
</reference>
<name>A0A9X6ZHA6_BACCE</name>
<keyword evidence="1" id="KW-0812">Transmembrane</keyword>
<sequence>MDKETLLHNIARTAYNIGFGGKKHFVTYDIYRVFPRLISILVTIIGVYQLSIWYKSVDNEGVKDFISISLIAVGIIGLVLDLLGDNKQEYNIVGKKMLRYFNELSDMYFEIKNQQGPINNWESYEQRRREIIDDVDQCSLSNQAIFTHWWTHIAFFKTMQSNWVIKELKLGFKDRYPIFHIETVIFLIIIVLLIVFIK</sequence>
<dbReference type="Pfam" id="PF18169">
    <property type="entry name" value="SLATT_6"/>
    <property type="match status" value="1"/>
</dbReference>
<dbReference type="NCBIfam" id="NF033630">
    <property type="entry name" value="SLATT_6"/>
    <property type="match status" value="1"/>
</dbReference>
<evidence type="ECO:0000313" key="4">
    <source>
        <dbReference type="Proteomes" id="UP000220210"/>
    </source>
</evidence>
<dbReference type="EMBL" id="NTSO01000003">
    <property type="protein sequence ID" value="PFF51384.1"/>
    <property type="molecule type" value="Genomic_DNA"/>
</dbReference>
<organism evidence="3 4">
    <name type="scientific">Bacillus cereus</name>
    <dbReference type="NCBI Taxonomy" id="1396"/>
    <lineage>
        <taxon>Bacteria</taxon>
        <taxon>Bacillati</taxon>
        <taxon>Bacillota</taxon>
        <taxon>Bacilli</taxon>
        <taxon>Bacillales</taxon>
        <taxon>Bacillaceae</taxon>
        <taxon>Bacillus</taxon>
        <taxon>Bacillus cereus group</taxon>
    </lineage>
</organism>
<feature type="transmembrane region" description="Helical" evidence="1">
    <location>
        <begin position="33"/>
        <end position="53"/>
    </location>
</feature>
<gene>
    <name evidence="3" type="ORF">CN357_06120</name>
</gene>
<feature type="transmembrane region" description="Helical" evidence="1">
    <location>
        <begin position="65"/>
        <end position="83"/>
    </location>
</feature>
<evidence type="ECO:0000256" key="1">
    <source>
        <dbReference type="SAM" id="Phobius"/>
    </source>
</evidence>
<keyword evidence="1" id="KW-1133">Transmembrane helix</keyword>
<keyword evidence="1" id="KW-0472">Membrane</keyword>
<proteinExistence type="predicted"/>
<evidence type="ECO:0000313" key="3">
    <source>
        <dbReference type="EMBL" id="PFF51384.1"/>
    </source>
</evidence>
<feature type="transmembrane region" description="Helical" evidence="1">
    <location>
        <begin position="176"/>
        <end position="197"/>
    </location>
</feature>
<accession>A0A9X6ZHA6</accession>
<feature type="domain" description="SMODS and SLOG-associating 2TM effector" evidence="2">
    <location>
        <begin position="1"/>
        <end position="179"/>
    </location>
</feature>
<dbReference type="AlphaFoldDB" id="A0A9X6ZHA6"/>
<protein>
    <recommendedName>
        <fullName evidence="2">SMODS and SLOG-associating 2TM effector domain-containing protein</fullName>
    </recommendedName>
</protein>
<comment type="caution">
    <text evidence="3">The sequence shown here is derived from an EMBL/GenBank/DDBJ whole genome shotgun (WGS) entry which is preliminary data.</text>
</comment>
<dbReference type="InterPro" id="IPR041119">
    <property type="entry name" value="SLATT_6"/>
</dbReference>
<dbReference type="Proteomes" id="UP000220210">
    <property type="component" value="Unassembled WGS sequence"/>
</dbReference>